<evidence type="ECO:0000313" key="3">
    <source>
        <dbReference type="EMBL" id="RXF69053.1"/>
    </source>
</evidence>
<dbReference type="RefSeq" id="WP_128769861.1">
    <property type="nucleotide sequence ID" value="NZ_RXOC01000008.1"/>
</dbReference>
<organism evidence="3 4">
    <name type="scientific">Arcticibacter tournemirensis</name>
    <dbReference type="NCBI Taxonomy" id="699437"/>
    <lineage>
        <taxon>Bacteria</taxon>
        <taxon>Pseudomonadati</taxon>
        <taxon>Bacteroidota</taxon>
        <taxon>Sphingobacteriia</taxon>
        <taxon>Sphingobacteriales</taxon>
        <taxon>Sphingobacteriaceae</taxon>
        <taxon>Arcticibacter</taxon>
    </lineage>
</organism>
<feature type="transmembrane region" description="Helical" evidence="1">
    <location>
        <begin position="223"/>
        <end position="240"/>
    </location>
</feature>
<dbReference type="InterPro" id="IPR005496">
    <property type="entry name" value="Integral_membrane_TerC"/>
</dbReference>
<comment type="caution">
    <text evidence="3">The sequence shown here is derived from an EMBL/GenBank/DDBJ whole genome shotgun (WGS) entry which is preliminary data.</text>
</comment>
<gene>
    <name evidence="3" type="ORF">EKH83_12930</name>
    <name evidence="2" type="ORF">F1649_18510</name>
</gene>
<keyword evidence="1" id="KW-0472">Membrane</keyword>
<dbReference type="Pfam" id="PF03741">
    <property type="entry name" value="TerC"/>
    <property type="match status" value="1"/>
</dbReference>
<dbReference type="PANTHER" id="PTHR30060:SF0">
    <property type="entry name" value="COILED-COIL PROTEIN (DUF2040)-RELATED"/>
    <property type="match status" value="1"/>
</dbReference>
<proteinExistence type="predicted"/>
<evidence type="ECO:0000256" key="1">
    <source>
        <dbReference type="SAM" id="Phobius"/>
    </source>
</evidence>
<accession>A0A4Q0M838</accession>
<keyword evidence="5" id="KW-1185">Reference proteome</keyword>
<feature type="transmembrane region" description="Helical" evidence="1">
    <location>
        <begin position="165"/>
        <end position="186"/>
    </location>
</feature>
<dbReference type="EMBL" id="VWNE01000036">
    <property type="protein sequence ID" value="KAA8477547.1"/>
    <property type="molecule type" value="Genomic_DNA"/>
</dbReference>
<feature type="transmembrane region" description="Helical" evidence="1">
    <location>
        <begin position="198"/>
        <end position="217"/>
    </location>
</feature>
<dbReference type="GO" id="GO:0005886">
    <property type="term" value="C:plasma membrane"/>
    <property type="evidence" value="ECO:0007669"/>
    <property type="project" value="TreeGrafter"/>
</dbReference>
<dbReference type="OrthoDB" id="9805314at2"/>
<reference evidence="2 5" key="2">
    <citation type="submission" date="2019-09" db="EMBL/GenBank/DDBJ databases">
        <title>Pararcticibacter amylolyticus gen. nov., sp. nov., isolated from a rottenly hemp rope, and reclassification of Pedobacter tournemirensis as Pararcticibacter tournemirensis comb. nov.</title>
        <authorList>
            <person name="Cai Y."/>
        </authorList>
    </citation>
    <scope>NUCLEOTIDE SEQUENCE [LARGE SCALE GENOMIC DNA]</scope>
    <source>
        <strain evidence="2 5">TF5-37.2-LB10</strain>
    </source>
</reference>
<dbReference type="Proteomes" id="UP000322918">
    <property type="component" value="Unassembled WGS sequence"/>
</dbReference>
<feature type="transmembrane region" description="Helical" evidence="1">
    <location>
        <begin position="12"/>
        <end position="36"/>
    </location>
</feature>
<evidence type="ECO:0000313" key="2">
    <source>
        <dbReference type="EMBL" id="KAA8477547.1"/>
    </source>
</evidence>
<evidence type="ECO:0000313" key="5">
    <source>
        <dbReference type="Proteomes" id="UP000322918"/>
    </source>
</evidence>
<dbReference type="EMBL" id="RXOC01000008">
    <property type="protein sequence ID" value="RXF69053.1"/>
    <property type="molecule type" value="Genomic_DNA"/>
</dbReference>
<sequence length="267" mass="29477">MEILATPEIWISLITLTVLEIVLGIDNIIFISILSGKLPLHQQKKARQLGLALAMITRVLLLLSLTWIMKLTTPLFNVGEWIGIANEEWLEKMAISGRDLILIIGGLFLIYKSTSEIHEKLEGEDHQQESKTVKSFSGVIIQILLLDIVFSLDSVITAVGMADEVLVMIAAVVIAVCVMMLSASGISRFVNNHPTVKMLALSFLLLIGVSLLAEGFEQHIPKGYIYFAMAFSVLVEMLNLKMKASSAKPVHLRNLPDESNTAPEQNK</sequence>
<name>A0A4Q0M838_9SPHI</name>
<feature type="transmembrane region" description="Helical" evidence="1">
    <location>
        <begin position="136"/>
        <end position="159"/>
    </location>
</feature>
<dbReference type="AlphaFoldDB" id="A0A4Q0M838"/>
<evidence type="ECO:0000313" key="4">
    <source>
        <dbReference type="Proteomes" id="UP000290848"/>
    </source>
</evidence>
<protein>
    <submittedName>
        <fullName evidence="3">TerC family protein</fullName>
    </submittedName>
</protein>
<reference evidence="3 4" key="1">
    <citation type="submission" date="2018-12" db="EMBL/GenBank/DDBJ databases">
        <title>The Draft Genome Sequence of the Soil Bacterium Pedobacter tournemirensis R1.</title>
        <authorList>
            <person name="He J."/>
        </authorList>
    </citation>
    <scope>NUCLEOTIDE SEQUENCE [LARGE SCALE GENOMIC DNA]</scope>
    <source>
        <strain evidence="3 4">R1</strain>
    </source>
</reference>
<keyword evidence="1" id="KW-1133">Transmembrane helix</keyword>
<dbReference type="PANTHER" id="PTHR30060">
    <property type="entry name" value="INNER MEMBRANE PROTEIN"/>
    <property type="match status" value="1"/>
</dbReference>
<feature type="transmembrane region" description="Helical" evidence="1">
    <location>
        <begin position="48"/>
        <end position="69"/>
    </location>
</feature>
<dbReference type="Proteomes" id="UP000290848">
    <property type="component" value="Unassembled WGS sequence"/>
</dbReference>
<keyword evidence="1" id="KW-0812">Transmembrane</keyword>